<dbReference type="AlphaFoldDB" id="A0A9N9KVT5"/>
<evidence type="ECO:0000256" key="6">
    <source>
        <dbReference type="RuleBase" id="RU361153"/>
    </source>
</evidence>
<comment type="caution">
    <text evidence="9">The sequence shown here is derived from an EMBL/GenBank/DDBJ whole genome shotgun (WGS) entry which is preliminary data.</text>
</comment>
<dbReference type="EC" id="3.2.1.4" evidence="3"/>
<evidence type="ECO:0000256" key="7">
    <source>
        <dbReference type="SAM" id="SignalP"/>
    </source>
</evidence>
<dbReference type="PANTHER" id="PTHR34142:SF1">
    <property type="entry name" value="GLYCOSIDE HYDROLASE FAMILY 5 DOMAIN-CONTAINING PROTEIN"/>
    <property type="match status" value="1"/>
</dbReference>
<accession>A0A9N9KVT5</accession>
<keyword evidence="5 6" id="KW-0326">Glycosidase</keyword>
<feature type="chain" id="PRO_5040432716" description="cellulase" evidence="7">
    <location>
        <begin position="19"/>
        <end position="334"/>
    </location>
</feature>
<evidence type="ECO:0000256" key="2">
    <source>
        <dbReference type="ARBA" id="ARBA00005641"/>
    </source>
</evidence>
<comment type="similarity">
    <text evidence="2 6">Belongs to the glycosyl hydrolase 5 (cellulase A) family.</text>
</comment>
<dbReference type="PANTHER" id="PTHR34142">
    <property type="entry name" value="ENDO-BETA-1,4-GLUCANASE A"/>
    <property type="match status" value="1"/>
</dbReference>
<dbReference type="OrthoDB" id="5823761at2759"/>
<organism evidence="9 10">
    <name type="scientific">Hymenoscyphus fraxineus</name>
    <dbReference type="NCBI Taxonomy" id="746836"/>
    <lineage>
        <taxon>Eukaryota</taxon>
        <taxon>Fungi</taxon>
        <taxon>Dikarya</taxon>
        <taxon>Ascomycota</taxon>
        <taxon>Pezizomycotina</taxon>
        <taxon>Leotiomycetes</taxon>
        <taxon>Helotiales</taxon>
        <taxon>Helotiaceae</taxon>
        <taxon>Hymenoscyphus</taxon>
    </lineage>
</organism>
<proteinExistence type="inferred from homology"/>
<name>A0A9N9KVT5_9HELO</name>
<feature type="domain" description="Glycoside hydrolase family 5" evidence="8">
    <location>
        <begin position="34"/>
        <end position="302"/>
    </location>
</feature>
<dbReference type="GO" id="GO:0009251">
    <property type="term" value="P:glucan catabolic process"/>
    <property type="evidence" value="ECO:0007669"/>
    <property type="project" value="TreeGrafter"/>
</dbReference>
<evidence type="ECO:0000313" key="9">
    <source>
        <dbReference type="EMBL" id="CAG8952922.1"/>
    </source>
</evidence>
<dbReference type="GO" id="GO:0008810">
    <property type="term" value="F:cellulase activity"/>
    <property type="evidence" value="ECO:0007669"/>
    <property type="project" value="UniProtKB-EC"/>
</dbReference>
<evidence type="ECO:0000256" key="5">
    <source>
        <dbReference type="ARBA" id="ARBA00023295"/>
    </source>
</evidence>
<reference evidence="9" key="1">
    <citation type="submission" date="2021-07" db="EMBL/GenBank/DDBJ databases">
        <authorList>
            <person name="Durling M."/>
        </authorList>
    </citation>
    <scope>NUCLEOTIDE SEQUENCE</scope>
</reference>
<dbReference type="Gene3D" id="3.20.20.80">
    <property type="entry name" value="Glycosidases"/>
    <property type="match status" value="1"/>
</dbReference>
<feature type="signal peptide" evidence="7">
    <location>
        <begin position="1"/>
        <end position="18"/>
    </location>
</feature>
<dbReference type="Pfam" id="PF00150">
    <property type="entry name" value="Cellulase"/>
    <property type="match status" value="1"/>
</dbReference>
<dbReference type="EMBL" id="CAJVRL010000048">
    <property type="protein sequence ID" value="CAG8952922.1"/>
    <property type="molecule type" value="Genomic_DNA"/>
</dbReference>
<keyword evidence="7" id="KW-0732">Signal</keyword>
<dbReference type="SUPFAM" id="SSF51445">
    <property type="entry name" value="(Trans)glycosidases"/>
    <property type="match status" value="1"/>
</dbReference>
<sequence length="334" mass="36318">MRFSTPLLAASLTASALASPLTSKRATTFQFFGVNESGAEFGQGNLPGTLERDYIWPSTSAIGTLMDKGMTTFRIPFLMERLAQNSMTSGLDATYLADLQKVVSYITGRGGYAVLDPHNYGRYKGNVITSTADFEAFWKSVGGVFKGDGKVVFDCNNEFHDMGDDTLVKRLNQACINGVRGAGANEQYIFVEGTSWTGAWSWVSSGNAVQMKDLTDPSDKIIYEMHQYLDNDASGTSSDCVSATIGVERVAAATQWLKDNKKKGILGEFAGGSNDQCKKAVVGLLDVLKKNSDVWMGALWWGGGPWWGNYIFGMEPSSGQGVYDAYIDTLVKYV</sequence>
<keyword evidence="4 6" id="KW-0378">Hydrolase</keyword>
<dbReference type="InterPro" id="IPR001547">
    <property type="entry name" value="Glyco_hydro_5"/>
</dbReference>
<evidence type="ECO:0000313" key="10">
    <source>
        <dbReference type="Proteomes" id="UP000696280"/>
    </source>
</evidence>
<comment type="catalytic activity">
    <reaction evidence="1">
        <text>Endohydrolysis of (1-&gt;4)-beta-D-glucosidic linkages in cellulose, lichenin and cereal beta-D-glucans.</text>
        <dbReference type="EC" id="3.2.1.4"/>
    </reaction>
</comment>
<keyword evidence="10" id="KW-1185">Reference proteome</keyword>
<gene>
    <name evidence="9" type="ORF">HYFRA_00007636</name>
</gene>
<evidence type="ECO:0000256" key="4">
    <source>
        <dbReference type="ARBA" id="ARBA00022801"/>
    </source>
</evidence>
<protein>
    <recommendedName>
        <fullName evidence="3">cellulase</fullName>
        <ecNumber evidence="3">3.2.1.4</ecNumber>
    </recommendedName>
</protein>
<evidence type="ECO:0000259" key="8">
    <source>
        <dbReference type="Pfam" id="PF00150"/>
    </source>
</evidence>
<evidence type="ECO:0000256" key="1">
    <source>
        <dbReference type="ARBA" id="ARBA00000966"/>
    </source>
</evidence>
<dbReference type="Proteomes" id="UP000696280">
    <property type="component" value="Unassembled WGS sequence"/>
</dbReference>
<evidence type="ECO:0000256" key="3">
    <source>
        <dbReference type="ARBA" id="ARBA00012601"/>
    </source>
</evidence>
<dbReference type="InterPro" id="IPR017853">
    <property type="entry name" value="GH"/>
</dbReference>